<organism evidence="2 3">
    <name type="scientific">Streptomyces daliensis</name>
    <dbReference type="NCBI Taxonomy" id="299421"/>
    <lineage>
        <taxon>Bacteria</taxon>
        <taxon>Bacillati</taxon>
        <taxon>Actinomycetota</taxon>
        <taxon>Actinomycetes</taxon>
        <taxon>Kitasatosporales</taxon>
        <taxon>Streptomycetaceae</taxon>
        <taxon>Streptomyces</taxon>
    </lineage>
</organism>
<protein>
    <submittedName>
        <fullName evidence="2">Uncharacterized protein</fullName>
    </submittedName>
</protein>
<evidence type="ECO:0000313" key="2">
    <source>
        <dbReference type="EMBL" id="MBR7675908.1"/>
    </source>
</evidence>
<evidence type="ECO:0000256" key="1">
    <source>
        <dbReference type="SAM" id="MobiDB-lite"/>
    </source>
</evidence>
<feature type="non-terminal residue" evidence="2">
    <location>
        <position position="1"/>
    </location>
</feature>
<evidence type="ECO:0000313" key="3">
    <source>
        <dbReference type="Proteomes" id="UP000675554"/>
    </source>
</evidence>
<dbReference type="AlphaFoldDB" id="A0A8T4IW75"/>
<accession>A0A8T4IW75</accession>
<dbReference type="EMBL" id="JAGSMN010000551">
    <property type="protein sequence ID" value="MBR7675908.1"/>
    <property type="molecule type" value="Genomic_DNA"/>
</dbReference>
<dbReference type="Proteomes" id="UP000675554">
    <property type="component" value="Unassembled WGS sequence"/>
</dbReference>
<name>A0A8T4IW75_9ACTN</name>
<proteinExistence type="predicted"/>
<comment type="caution">
    <text evidence="2">The sequence shown here is derived from an EMBL/GenBank/DDBJ whole genome shotgun (WGS) entry which is preliminary data.</text>
</comment>
<feature type="compositionally biased region" description="Low complexity" evidence="1">
    <location>
        <begin position="1"/>
        <end position="11"/>
    </location>
</feature>
<keyword evidence="3" id="KW-1185">Reference proteome</keyword>
<sequence>DPGPRTGTEPRTGPEPEPSDRPGGTRLNPALRPVRLPAPEASAAPVPDGPWEQGRPAVGPWR</sequence>
<feature type="region of interest" description="Disordered" evidence="1">
    <location>
        <begin position="1"/>
        <end position="62"/>
    </location>
</feature>
<reference evidence="2" key="1">
    <citation type="submission" date="2021-04" db="EMBL/GenBank/DDBJ databases">
        <title>Sequencing of actinobacteria type strains.</title>
        <authorList>
            <person name="Nguyen G.-S."/>
            <person name="Wentzel A."/>
        </authorList>
    </citation>
    <scope>NUCLEOTIDE SEQUENCE</scope>
    <source>
        <strain evidence="2">DSM 42095</strain>
    </source>
</reference>
<gene>
    <name evidence="2" type="ORF">KDA82_23405</name>
</gene>